<organism evidence="5 6">
    <name type="scientific">Candidatus Nomurabacteria bacterium CG1_02_47_685</name>
    <dbReference type="NCBI Taxonomy" id="1805282"/>
    <lineage>
        <taxon>Bacteria</taxon>
        <taxon>Candidatus Nomuraibacteriota</taxon>
    </lineage>
</organism>
<dbReference type="PROSITE" id="PS51352">
    <property type="entry name" value="THIOREDOXIN_2"/>
    <property type="match status" value="1"/>
</dbReference>
<dbReference type="SUPFAM" id="SSF52833">
    <property type="entry name" value="Thioredoxin-like"/>
    <property type="match status" value="1"/>
</dbReference>
<feature type="compositionally biased region" description="Low complexity" evidence="2">
    <location>
        <begin position="214"/>
        <end position="230"/>
    </location>
</feature>
<evidence type="ECO:0000259" key="4">
    <source>
        <dbReference type="PROSITE" id="PS51352"/>
    </source>
</evidence>
<dbReference type="Gene3D" id="3.40.30.10">
    <property type="entry name" value="Glutaredoxin"/>
    <property type="match status" value="1"/>
</dbReference>
<sequence>MNNQSKTYYIWIVLIIVAVGFVLWMGYSRDGDKEVNAEGWFRGGENAAAVLVEYSDFQCPACAGWHPYLKQFESDYGDNIEVVYKHFPLPQHENADITARASEAAGVQGKFWEMHDILFENQSEWESLADPNDTLVGYATDIGLNVEQFTTDIDSSAVNAIVQKDLTEGRTFGVSYTPYLVLNGEVFDNAQGPDGLKAAIEAVLVVGGGEKGSDAGTSTDMTTTNASTSNEGTPPAVPDSY</sequence>
<proteinExistence type="inferred from homology"/>
<dbReference type="InterPro" id="IPR036249">
    <property type="entry name" value="Thioredoxin-like_sf"/>
</dbReference>
<dbReference type="AlphaFoldDB" id="A0A1J4V572"/>
<comment type="caution">
    <text evidence="5">The sequence shown here is derived from an EMBL/GenBank/DDBJ whole genome shotgun (WGS) entry which is preliminary data.</text>
</comment>
<accession>A0A1J4V572</accession>
<feature type="transmembrane region" description="Helical" evidence="3">
    <location>
        <begin position="7"/>
        <end position="27"/>
    </location>
</feature>
<keyword evidence="3" id="KW-0472">Membrane</keyword>
<dbReference type="PANTHER" id="PTHR13887">
    <property type="entry name" value="GLUTATHIONE S-TRANSFERASE KAPPA"/>
    <property type="match status" value="1"/>
</dbReference>
<dbReference type="Pfam" id="PF13462">
    <property type="entry name" value="Thioredoxin_4"/>
    <property type="match status" value="1"/>
</dbReference>
<feature type="domain" description="Thioredoxin" evidence="4">
    <location>
        <begin position="12"/>
        <end position="158"/>
    </location>
</feature>
<dbReference type="Proteomes" id="UP000183206">
    <property type="component" value="Unassembled WGS sequence"/>
</dbReference>
<name>A0A1J4V572_9BACT</name>
<protein>
    <recommendedName>
        <fullName evidence="4">Thioredoxin domain-containing protein</fullName>
    </recommendedName>
</protein>
<evidence type="ECO:0000256" key="1">
    <source>
        <dbReference type="ARBA" id="ARBA00005791"/>
    </source>
</evidence>
<comment type="similarity">
    <text evidence="1">Belongs to the thioredoxin family. DsbA subfamily.</text>
</comment>
<evidence type="ECO:0000256" key="3">
    <source>
        <dbReference type="SAM" id="Phobius"/>
    </source>
</evidence>
<keyword evidence="3" id="KW-0812">Transmembrane</keyword>
<evidence type="ECO:0000313" key="5">
    <source>
        <dbReference type="EMBL" id="OIO32322.1"/>
    </source>
</evidence>
<dbReference type="EMBL" id="MNVO01000043">
    <property type="protein sequence ID" value="OIO32322.1"/>
    <property type="molecule type" value="Genomic_DNA"/>
</dbReference>
<gene>
    <name evidence="5" type="ORF">AUJ44_02655</name>
</gene>
<dbReference type="InterPro" id="IPR013766">
    <property type="entry name" value="Thioredoxin_domain"/>
</dbReference>
<evidence type="ECO:0000313" key="6">
    <source>
        <dbReference type="Proteomes" id="UP000183206"/>
    </source>
</evidence>
<dbReference type="STRING" id="1805282.AUJ44_02655"/>
<evidence type="ECO:0000256" key="2">
    <source>
        <dbReference type="SAM" id="MobiDB-lite"/>
    </source>
</evidence>
<reference evidence="5 6" key="1">
    <citation type="journal article" date="2016" name="Environ. Microbiol.">
        <title>Genomic resolution of a cold subsurface aquifer community provides metabolic insights for novel microbes adapted to high CO concentrations.</title>
        <authorList>
            <person name="Probst A.J."/>
            <person name="Castelle C.J."/>
            <person name="Singh A."/>
            <person name="Brown C.T."/>
            <person name="Anantharaman K."/>
            <person name="Sharon I."/>
            <person name="Hug L.A."/>
            <person name="Burstein D."/>
            <person name="Emerson J.B."/>
            <person name="Thomas B.C."/>
            <person name="Banfield J.F."/>
        </authorList>
    </citation>
    <scope>NUCLEOTIDE SEQUENCE [LARGE SCALE GENOMIC DNA]</scope>
    <source>
        <strain evidence="5">CG1_02_47_685</strain>
    </source>
</reference>
<feature type="region of interest" description="Disordered" evidence="2">
    <location>
        <begin position="209"/>
        <end position="241"/>
    </location>
</feature>
<dbReference type="InterPro" id="IPR012336">
    <property type="entry name" value="Thioredoxin-like_fold"/>
</dbReference>
<keyword evidence="3" id="KW-1133">Transmembrane helix</keyword>
<dbReference type="PANTHER" id="PTHR13887:SF55">
    <property type="entry name" value="SLR0313 PROTEIN"/>
    <property type="match status" value="1"/>
</dbReference>